<evidence type="ECO:0000313" key="2">
    <source>
        <dbReference type="EMBL" id="KAH0537817.1"/>
    </source>
</evidence>
<dbReference type="AlphaFoldDB" id="A0A9P8I378"/>
<dbReference type="EMBL" id="JAGHQM010004069">
    <property type="protein sequence ID" value="KAH0537817.1"/>
    <property type="molecule type" value="Genomic_DNA"/>
</dbReference>
<evidence type="ECO:0000256" key="1">
    <source>
        <dbReference type="SAM" id="MobiDB-lite"/>
    </source>
</evidence>
<feature type="compositionally biased region" description="Pro residues" evidence="1">
    <location>
        <begin position="101"/>
        <end position="116"/>
    </location>
</feature>
<keyword evidence="3" id="KW-1185">Reference proteome</keyword>
<sequence>MNIVDKIKAWRSKRHPKAVISHSCLSKLPAHLQSHFVEVDDEPTAQVAYGSQPDTFTMAMIAADITDGALDAMVIGNQQDDFQGFGGGNTGGGGAGGDWVPDPPQPQDYTPDPTPDPVSDTVDSGSWDSGNSDN</sequence>
<dbReference type="Proteomes" id="UP000750711">
    <property type="component" value="Unassembled WGS sequence"/>
</dbReference>
<feature type="region of interest" description="Disordered" evidence="1">
    <location>
        <begin position="79"/>
        <end position="134"/>
    </location>
</feature>
<comment type="caution">
    <text evidence="2">The sequence shown here is derived from an EMBL/GenBank/DDBJ whole genome shotgun (WGS) entry which is preliminary data.</text>
</comment>
<accession>A0A9P8I378</accession>
<gene>
    <name evidence="2" type="ORF">GP486_008811</name>
</gene>
<feature type="compositionally biased region" description="Gly residues" evidence="1">
    <location>
        <begin position="84"/>
        <end position="97"/>
    </location>
</feature>
<protein>
    <submittedName>
        <fullName evidence="2">Uncharacterized protein</fullName>
    </submittedName>
</protein>
<organism evidence="2 3">
    <name type="scientific">Trichoglossum hirsutum</name>
    <dbReference type="NCBI Taxonomy" id="265104"/>
    <lineage>
        <taxon>Eukaryota</taxon>
        <taxon>Fungi</taxon>
        <taxon>Dikarya</taxon>
        <taxon>Ascomycota</taxon>
        <taxon>Pezizomycotina</taxon>
        <taxon>Geoglossomycetes</taxon>
        <taxon>Geoglossales</taxon>
        <taxon>Geoglossaceae</taxon>
        <taxon>Trichoglossum</taxon>
    </lineage>
</organism>
<name>A0A9P8I378_9PEZI</name>
<feature type="compositionally biased region" description="Low complexity" evidence="1">
    <location>
        <begin position="117"/>
        <end position="134"/>
    </location>
</feature>
<reference evidence="2" key="1">
    <citation type="submission" date="2021-03" db="EMBL/GenBank/DDBJ databases">
        <title>Comparative genomics and phylogenomic investigation of the class Geoglossomycetes provide insights into ecological specialization and systematics.</title>
        <authorList>
            <person name="Melie T."/>
            <person name="Pirro S."/>
            <person name="Miller A.N."/>
            <person name="Quandt A."/>
        </authorList>
    </citation>
    <scope>NUCLEOTIDE SEQUENCE</scope>
    <source>
        <strain evidence="2">CAQ_001_2017</strain>
    </source>
</reference>
<evidence type="ECO:0000313" key="3">
    <source>
        <dbReference type="Proteomes" id="UP000750711"/>
    </source>
</evidence>
<proteinExistence type="predicted"/>